<evidence type="ECO:0000256" key="4">
    <source>
        <dbReference type="ARBA" id="ARBA00022741"/>
    </source>
</evidence>
<dbReference type="EMBL" id="CP044205">
    <property type="protein sequence ID" value="QFY42032.1"/>
    <property type="molecule type" value="Genomic_DNA"/>
</dbReference>
<dbReference type="InterPro" id="IPR000713">
    <property type="entry name" value="Mur_ligase_N"/>
</dbReference>
<dbReference type="GO" id="GO:0071555">
    <property type="term" value="P:cell wall organization"/>
    <property type="evidence" value="ECO:0007669"/>
    <property type="project" value="UniProtKB-KW"/>
</dbReference>
<dbReference type="SUPFAM" id="SSF63418">
    <property type="entry name" value="MurE/MurF N-terminal domain"/>
    <property type="match status" value="1"/>
</dbReference>
<dbReference type="Pfam" id="PF02875">
    <property type="entry name" value="Mur_ligase_C"/>
    <property type="match status" value="1"/>
</dbReference>
<dbReference type="NCBIfam" id="TIGR01143">
    <property type="entry name" value="murF"/>
    <property type="match status" value="1"/>
</dbReference>
<evidence type="ECO:0000256" key="7">
    <source>
        <dbReference type="ARBA" id="ARBA00022984"/>
    </source>
</evidence>
<dbReference type="Pfam" id="PF01225">
    <property type="entry name" value="Mur_ligase"/>
    <property type="match status" value="1"/>
</dbReference>
<dbReference type="Proteomes" id="UP000325755">
    <property type="component" value="Chromosome"/>
</dbReference>
<evidence type="ECO:0000256" key="3">
    <source>
        <dbReference type="ARBA" id="ARBA00022618"/>
    </source>
</evidence>
<dbReference type="EC" id="6.3.2.10" evidence="10 11"/>
<feature type="binding site" evidence="10">
    <location>
        <begin position="104"/>
        <end position="110"/>
    </location>
    <ligand>
        <name>ATP</name>
        <dbReference type="ChEBI" id="CHEBI:30616"/>
    </ligand>
</feature>
<evidence type="ECO:0000256" key="5">
    <source>
        <dbReference type="ARBA" id="ARBA00022840"/>
    </source>
</evidence>
<dbReference type="Gene3D" id="3.40.1190.10">
    <property type="entry name" value="Mur-like, catalytic domain"/>
    <property type="match status" value="1"/>
</dbReference>
<dbReference type="InterPro" id="IPR035911">
    <property type="entry name" value="MurE/MurF_N"/>
</dbReference>
<evidence type="ECO:0000256" key="9">
    <source>
        <dbReference type="ARBA" id="ARBA00023316"/>
    </source>
</evidence>
<evidence type="ECO:0000256" key="6">
    <source>
        <dbReference type="ARBA" id="ARBA00022960"/>
    </source>
</evidence>
<keyword evidence="9 10" id="KW-0961">Cell wall biogenesis/degradation</keyword>
<evidence type="ECO:0000256" key="2">
    <source>
        <dbReference type="ARBA" id="ARBA00022598"/>
    </source>
</evidence>
<keyword evidence="4 10" id="KW-0547">Nucleotide-binding</keyword>
<dbReference type="KEGG" id="mmob:F6R98_04825"/>
<keyword evidence="3 10" id="KW-0132">Cell division</keyword>
<dbReference type="FunCoup" id="A0A5Q0BFY3">
    <property type="interactions" value="442"/>
</dbReference>
<dbReference type="InterPro" id="IPR036565">
    <property type="entry name" value="Mur-like_cat_sf"/>
</dbReference>
<name>A0A5Q0BFY3_9GAMM</name>
<dbReference type="RefSeq" id="WP_153248017.1">
    <property type="nucleotide sequence ID" value="NZ_CP044205.1"/>
</dbReference>
<keyword evidence="16" id="KW-1185">Reference proteome</keyword>
<dbReference type="PANTHER" id="PTHR43024:SF1">
    <property type="entry name" value="UDP-N-ACETYLMURAMOYL-TRIPEPTIDE--D-ALANYL-D-ALANINE LIGASE"/>
    <property type="match status" value="1"/>
</dbReference>
<protein>
    <recommendedName>
        <fullName evidence="10 11">UDP-N-acetylmuramoyl-tripeptide--D-alanyl-D-alanine ligase</fullName>
        <ecNumber evidence="10 11">6.3.2.10</ecNumber>
    </recommendedName>
    <alternativeName>
        <fullName evidence="10">D-alanyl-D-alanine-adding enzyme</fullName>
    </alternativeName>
</protein>
<evidence type="ECO:0000313" key="15">
    <source>
        <dbReference type="EMBL" id="QFY42032.1"/>
    </source>
</evidence>
<dbReference type="InterPro" id="IPR005863">
    <property type="entry name" value="UDP-N-AcMur_synth"/>
</dbReference>
<keyword evidence="2 10" id="KW-0436">Ligase</keyword>
<feature type="domain" description="Mur ligase N-terminal catalytic" evidence="12">
    <location>
        <begin position="23"/>
        <end position="76"/>
    </location>
</feature>
<sequence>MLLSELAQIVGGSLVGTDVAFDEISTDSRTLHSGTLFVALSGERFDGHDFVAAVQAQGAVAALVEHECAVELPLLVVDNTRLALGRYGAWRRALYAPVVAGVTGSNGKTTVKEMIAAVLAGIAPVHKTQGNLNNDLGVPLTLLQLQPEHVYAVIEMGANHTGEIAYAGSLARPDVAVITNAGVAHLEGFGGRDQVAAAKGELLGELGERGVAVLNADDEYITLWRKQAAARKIITFGFSADADVRGMSESVQVSVDRNEFRTHCRYRYREHSRNLTLSLAGRHNVVNALAATAACLALDVSLEQIEQALRELKPVHGRMEPVPAFNGALLIDDTYNANPSSLAAALDVMAELPGERWVALGAFAELGEHSAALHTEIGLLLRNKGVNRLYASGEYCKHAVAAFGSGAVHCQSQGELITLLKQSLICDSVLLVKGSRSQNMERVVEALRIQTRRKIACC</sequence>
<keyword evidence="8 10" id="KW-0131">Cell cycle</keyword>
<dbReference type="GO" id="GO:0047480">
    <property type="term" value="F:UDP-N-acetylmuramoyl-tripeptide-D-alanyl-D-alanine ligase activity"/>
    <property type="evidence" value="ECO:0007669"/>
    <property type="project" value="UniProtKB-UniRule"/>
</dbReference>
<dbReference type="GO" id="GO:0008360">
    <property type="term" value="P:regulation of cell shape"/>
    <property type="evidence" value="ECO:0007669"/>
    <property type="project" value="UniProtKB-KW"/>
</dbReference>
<keyword evidence="5 10" id="KW-0067">ATP-binding</keyword>
<organism evidence="15 16">
    <name type="scientific">Candidatus Methylospira mobilis</name>
    <dbReference type="NCBI Taxonomy" id="1808979"/>
    <lineage>
        <taxon>Bacteria</taxon>
        <taxon>Pseudomonadati</taxon>
        <taxon>Pseudomonadota</taxon>
        <taxon>Gammaproteobacteria</taxon>
        <taxon>Methylococcales</taxon>
        <taxon>Methylococcaceae</taxon>
        <taxon>Candidatus Methylospira</taxon>
    </lineage>
</organism>
<evidence type="ECO:0000256" key="1">
    <source>
        <dbReference type="ARBA" id="ARBA00022490"/>
    </source>
</evidence>
<comment type="similarity">
    <text evidence="10">Belongs to the MurCDEF family. MurF subfamily.</text>
</comment>
<dbReference type="InterPro" id="IPR051046">
    <property type="entry name" value="MurCDEF_CellWall_CoF430Synth"/>
</dbReference>
<comment type="subcellular location">
    <subcellularLocation>
        <location evidence="10 11">Cytoplasm</location>
    </subcellularLocation>
</comment>
<dbReference type="Gene3D" id="3.90.190.20">
    <property type="entry name" value="Mur ligase, C-terminal domain"/>
    <property type="match status" value="1"/>
</dbReference>
<dbReference type="InterPro" id="IPR004101">
    <property type="entry name" value="Mur_ligase_C"/>
</dbReference>
<evidence type="ECO:0000256" key="10">
    <source>
        <dbReference type="HAMAP-Rule" id="MF_02019"/>
    </source>
</evidence>
<keyword evidence="7 10" id="KW-0573">Peptidoglycan synthesis</keyword>
<dbReference type="Pfam" id="PF08245">
    <property type="entry name" value="Mur_ligase_M"/>
    <property type="match status" value="1"/>
</dbReference>
<dbReference type="AlphaFoldDB" id="A0A5Q0BFY3"/>
<dbReference type="GO" id="GO:0008766">
    <property type="term" value="F:UDP-N-acetylmuramoylalanyl-D-glutamyl-2,6-diaminopimelate-D-alanyl-D-alanine ligase activity"/>
    <property type="evidence" value="ECO:0007669"/>
    <property type="project" value="RHEA"/>
</dbReference>
<reference evidence="15 16" key="1">
    <citation type="submission" date="2019-09" db="EMBL/GenBank/DDBJ databases">
        <title>Ecophysiology of the spiral-shaped methanotroph Methylospira mobilis as revealed by the complete genome sequence.</title>
        <authorList>
            <person name="Oshkin I.Y."/>
            <person name="Dedysh S.N."/>
            <person name="Miroshnikov K."/>
            <person name="Danilova O.V."/>
            <person name="Hakobyan A."/>
            <person name="Liesack W."/>
        </authorList>
    </citation>
    <scope>NUCLEOTIDE SEQUENCE [LARGE SCALE GENOMIC DNA]</scope>
    <source>
        <strain evidence="15 16">Shm1</strain>
    </source>
</reference>
<dbReference type="SUPFAM" id="SSF53623">
    <property type="entry name" value="MurD-like peptide ligases, catalytic domain"/>
    <property type="match status" value="1"/>
</dbReference>
<dbReference type="InterPro" id="IPR013221">
    <property type="entry name" value="Mur_ligase_cen"/>
</dbReference>
<dbReference type="GO" id="GO:0051301">
    <property type="term" value="P:cell division"/>
    <property type="evidence" value="ECO:0007669"/>
    <property type="project" value="UniProtKB-KW"/>
</dbReference>
<dbReference type="GO" id="GO:0005737">
    <property type="term" value="C:cytoplasm"/>
    <property type="evidence" value="ECO:0007669"/>
    <property type="project" value="UniProtKB-SubCell"/>
</dbReference>
<evidence type="ECO:0000313" key="16">
    <source>
        <dbReference type="Proteomes" id="UP000325755"/>
    </source>
</evidence>
<comment type="catalytic activity">
    <reaction evidence="10 11">
        <text>D-alanyl-D-alanine + UDP-N-acetyl-alpha-D-muramoyl-L-alanyl-gamma-D-glutamyl-meso-2,6-diaminopimelate + ATP = UDP-N-acetyl-alpha-D-muramoyl-L-alanyl-gamma-D-glutamyl-meso-2,6-diaminopimeloyl-D-alanyl-D-alanine + ADP + phosphate + H(+)</text>
        <dbReference type="Rhea" id="RHEA:28374"/>
        <dbReference type="ChEBI" id="CHEBI:15378"/>
        <dbReference type="ChEBI" id="CHEBI:30616"/>
        <dbReference type="ChEBI" id="CHEBI:43474"/>
        <dbReference type="ChEBI" id="CHEBI:57822"/>
        <dbReference type="ChEBI" id="CHEBI:61386"/>
        <dbReference type="ChEBI" id="CHEBI:83905"/>
        <dbReference type="ChEBI" id="CHEBI:456216"/>
        <dbReference type="EC" id="6.3.2.10"/>
    </reaction>
</comment>
<evidence type="ECO:0000259" key="13">
    <source>
        <dbReference type="Pfam" id="PF02875"/>
    </source>
</evidence>
<dbReference type="GO" id="GO:0005524">
    <property type="term" value="F:ATP binding"/>
    <property type="evidence" value="ECO:0007669"/>
    <property type="project" value="UniProtKB-UniRule"/>
</dbReference>
<dbReference type="PANTHER" id="PTHR43024">
    <property type="entry name" value="UDP-N-ACETYLMURAMOYL-TRIPEPTIDE--D-ALANYL-D-ALANINE LIGASE"/>
    <property type="match status" value="1"/>
</dbReference>
<dbReference type="Gene3D" id="3.40.1390.10">
    <property type="entry name" value="MurE/MurF, N-terminal domain"/>
    <property type="match status" value="1"/>
</dbReference>
<feature type="domain" description="Mur ligase C-terminal" evidence="13">
    <location>
        <begin position="317"/>
        <end position="436"/>
    </location>
</feature>
<keyword evidence="6 10" id="KW-0133">Cell shape</keyword>
<dbReference type="InterPro" id="IPR036615">
    <property type="entry name" value="Mur_ligase_C_dom_sf"/>
</dbReference>
<evidence type="ECO:0000256" key="11">
    <source>
        <dbReference type="RuleBase" id="RU004136"/>
    </source>
</evidence>
<evidence type="ECO:0000259" key="12">
    <source>
        <dbReference type="Pfam" id="PF01225"/>
    </source>
</evidence>
<dbReference type="HAMAP" id="MF_02019">
    <property type="entry name" value="MurF"/>
    <property type="match status" value="1"/>
</dbReference>
<evidence type="ECO:0000259" key="14">
    <source>
        <dbReference type="Pfam" id="PF08245"/>
    </source>
</evidence>
<proteinExistence type="inferred from homology"/>
<dbReference type="GO" id="GO:0009252">
    <property type="term" value="P:peptidoglycan biosynthetic process"/>
    <property type="evidence" value="ECO:0007669"/>
    <property type="project" value="UniProtKB-UniRule"/>
</dbReference>
<evidence type="ECO:0000256" key="8">
    <source>
        <dbReference type="ARBA" id="ARBA00023306"/>
    </source>
</evidence>
<accession>A0A5Q0BFY3</accession>
<gene>
    <name evidence="10" type="primary">murF</name>
    <name evidence="15" type="ORF">F6R98_04825</name>
</gene>
<dbReference type="InParanoid" id="A0A5Q0BFY3"/>
<keyword evidence="1 10" id="KW-0963">Cytoplasm</keyword>
<dbReference type="OrthoDB" id="9801978at2"/>
<feature type="domain" description="Mur ligase central" evidence="14">
    <location>
        <begin position="102"/>
        <end position="295"/>
    </location>
</feature>
<comment type="function">
    <text evidence="10 11">Involved in cell wall formation. Catalyzes the final step in the synthesis of UDP-N-acetylmuramoyl-pentapeptide, the precursor of murein.</text>
</comment>
<comment type="pathway">
    <text evidence="10 11">Cell wall biogenesis; peptidoglycan biosynthesis.</text>
</comment>
<dbReference type="SUPFAM" id="SSF53244">
    <property type="entry name" value="MurD-like peptide ligases, peptide-binding domain"/>
    <property type="match status" value="1"/>
</dbReference>
<dbReference type="UniPathway" id="UPA00219"/>